<accession>A0A939NRZ9</accession>
<comment type="caution">
    <text evidence="2">The sequence shown here is derived from an EMBL/GenBank/DDBJ whole genome shotgun (WGS) entry which is preliminary data.</text>
</comment>
<protein>
    <submittedName>
        <fullName evidence="2">Uncharacterized protein</fullName>
    </submittedName>
</protein>
<evidence type="ECO:0000313" key="2">
    <source>
        <dbReference type="EMBL" id="MBO2007327.1"/>
    </source>
</evidence>
<dbReference type="AlphaFoldDB" id="A0A939NRZ9"/>
<name>A0A939NRZ9_SERMA</name>
<organism evidence="2">
    <name type="scientific">Serratia marcescens</name>
    <dbReference type="NCBI Taxonomy" id="615"/>
    <lineage>
        <taxon>Bacteria</taxon>
        <taxon>Pseudomonadati</taxon>
        <taxon>Pseudomonadota</taxon>
        <taxon>Gammaproteobacteria</taxon>
        <taxon>Enterobacterales</taxon>
        <taxon>Yersiniaceae</taxon>
        <taxon>Serratia</taxon>
    </lineage>
</organism>
<gene>
    <name evidence="2" type="ORF">J4732_20910</name>
</gene>
<dbReference type="EMBL" id="JAGETR010000206">
    <property type="protein sequence ID" value="MBO2007327.1"/>
    <property type="molecule type" value="Genomic_DNA"/>
</dbReference>
<evidence type="ECO:0000256" key="1">
    <source>
        <dbReference type="SAM" id="MobiDB-lite"/>
    </source>
</evidence>
<sequence>MKSDSFLLGAGLTRHNTSAAERRRRKPVINSPVLPVGKEICDTRTYLSTTKAIAKAASCIKPWSAIAQGGVQRHDQCGQACDQNRRPDDQP</sequence>
<proteinExistence type="predicted"/>
<feature type="region of interest" description="Disordered" evidence="1">
    <location>
        <begin position="1"/>
        <end position="24"/>
    </location>
</feature>
<reference evidence="2" key="1">
    <citation type="submission" date="2021-03" db="EMBL/GenBank/DDBJ databases">
        <title>Molecular epidemiology and mechanisms of colistin and carbapenem resistance in Enterobacteriaceae from clinical isolates, the environment and porcine samples in Pretoria, South Africa.</title>
        <authorList>
            <person name="Bogoshi D."/>
            <person name="Mbelle N.M."/>
            <person name="Naidoo V."/>
            <person name="Osei Sekyere J."/>
        </authorList>
    </citation>
    <scope>NUCLEOTIDE SEQUENCE</scope>
    <source>
        <strain evidence="2">C080</strain>
    </source>
</reference>